<dbReference type="GO" id="GO:0032217">
    <property type="term" value="F:riboflavin transmembrane transporter activity"/>
    <property type="evidence" value="ECO:0007669"/>
    <property type="project" value="TreeGrafter"/>
</dbReference>
<dbReference type="PANTHER" id="PTHR48041">
    <property type="entry name" value="ABC TRANSPORTER G FAMILY MEMBER 28"/>
    <property type="match status" value="1"/>
</dbReference>
<evidence type="ECO:0000256" key="9">
    <source>
        <dbReference type="SAM" id="MobiDB-lite"/>
    </source>
</evidence>
<dbReference type="GO" id="GO:0015562">
    <property type="term" value="F:efflux transmembrane transporter activity"/>
    <property type="evidence" value="ECO:0007669"/>
    <property type="project" value="TreeGrafter"/>
</dbReference>
<keyword evidence="8 10" id="KW-0472">Membrane</keyword>
<evidence type="ECO:0000313" key="12">
    <source>
        <dbReference type="Proteomes" id="UP000515203"/>
    </source>
</evidence>
<feature type="transmembrane region" description="Helical" evidence="10">
    <location>
        <begin position="376"/>
        <end position="397"/>
    </location>
</feature>
<dbReference type="InterPro" id="IPR003439">
    <property type="entry name" value="ABC_transporter-like_ATP-bd"/>
</dbReference>
<dbReference type="PANTHER" id="PTHR48041:SF70">
    <property type="entry name" value="ATP-BINDING CASSETTE SUB-FAMILY G MEMBER 3"/>
    <property type="match status" value="1"/>
</dbReference>
<dbReference type="Pfam" id="PF00005">
    <property type="entry name" value="ABC_tran"/>
    <property type="match status" value="1"/>
</dbReference>
<evidence type="ECO:0000256" key="5">
    <source>
        <dbReference type="ARBA" id="ARBA00022741"/>
    </source>
</evidence>
<dbReference type="InterPro" id="IPR003593">
    <property type="entry name" value="AAA+_ATPase"/>
</dbReference>
<dbReference type="Pfam" id="PF01061">
    <property type="entry name" value="ABC2_membrane"/>
    <property type="match status" value="1"/>
</dbReference>
<organism evidence="12 13">
    <name type="scientific">Octodon degus</name>
    <name type="common">Degu</name>
    <name type="synonym">Sciurus degus</name>
    <dbReference type="NCBI Taxonomy" id="10160"/>
    <lineage>
        <taxon>Eukaryota</taxon>
        <taxon>Metazoa</taxon>
        <taxon>Chordata</taxon>
        <taxon>Craniata</taxon>
        <taxon>Vertebrata</taxon>
        <taxon>Euteleostomi</taxon>
        <taxon>Mammalia</taxon>
        <taxon>Eutheria</taxon>
        <taxon>Euarchontoglires</taxon>
        <taxon>Glires</taxon>
        <taxon>Rodentia</taxon>
        <taxon>Hystricomorpha</taxon>
        <taxon>Octodontidae</taxon>
        <taxon>Octodon</taxon>
    </lineage>
</organism>
<dbReference type="InterPro" id="IPR043926">
    <property type="entry name" value="ABCG_dom"/>
</dbReference>
<dbReference type="InParanoid" id="A0A6P3FMH8"/>
<dbReference type="AlphaFoldDB" id="A0A6P3FMH8"/>
<dbReference type="GO" id="GO:0008559">
    <property type="term" value="F:ABC-type xenobiotic transporter activity"/>
    <property type="evidence" value="ECO:0007669"/>
    <property type="project" value="UniProtKB-EC"/>
</dbReference>
<dbReference type="SMART" id="SM00382">
    <property type="entry name" value="AAA"/>
    <property type="match status" value="1"/>
</dbReference>
<dbReference type="GO" id="GO:0031966">
    <property type="term" value="C:mitochondrial membrane"/>
    <property type="evidence" value="ECO:0007669"/>
    <property type="project" value="UniProtKB-SubCell"/>
</dbReference>
<dbReference type="GO" id="GO:0005524">
    <property type="term" value="F:ATP binding"/>
    <property type="evidence" value="ECO:0007669"/>
    <property type="project" value="UniProtKB-KW"/>
</dbReference>
<feature type="domain" description="ABC transporter" evidence="11">
    <location>
        <begin position="48"/>
        <end position="235"/>
    </location>
</feature>
<feature type="transmembrane region" description="Helical" evidence="10">
    <location>
        <begin position="472"/>
        <end position="491"/>
    </location>
</feature>
<comment type="subcellular location">
    <subcellularLocation>
        <location evidence="1">Membrane</location>
        <topology evidence="1">Multi-pass membrane protein</topology>
    </subcellularLocation>
</comment>
<evidence type="ECO:0000256" key="10">
    <source>
        <dbReference type="SAM" id="Phobius"/>
    </source>
</evidence>
<dbReference type="OrthoDB" id="66620at2759"/>
<reference evidence="13" key="1">
    <citation type="submission" date="2025-08" db="UniProtKB">
        <authorList>
            <consortium name="RefSeq"/>
        </authorList>
    </citation>
    <scope>IDENTIFICATION</scope>
</reference>
<keyword evidence="6 13" id="KW-0067">ATP-binding</keyword>
<evidence type="ECO:0000256" key="6">
    <source>
        <dbReference type="ARBA" id="ARBA00022840"/>
    </source>
</evidence>
<feature type="region of interest" description="Disordered" evidence="9">
    <location>
        <begin position="1"/>
        <end position="27"/>
    </location>
</feature>
<evidence type="ECO:0000256" key="7">
    <source>
        <dbReference type="ARBA" id="ARBA00022989"/>
    </source>
</evidence>
<protein>
    <submittedName>
        <fullName evidence="13">ATP-binding cassette sub-family G member 2</fullName>
    </submittedName>
</protein>
<dbReference type="InterPro" id="IPR027417">
    <property type="entry name" value="P-loop_NTPase"/>
</dbReference>
<dbReference type="GO" id="GO:0016887">
    <property type="term" value="F:ATP hydrolysis activity"/>
    <property type="evidence" value="ECO:0007669"/>
    <property type="project" value="InterPro"/>
</dbReference>
<evidence type="ECO:0000259" key="11">
    <source>
        <dbReference type="PROSITE" id="PS50893"/>
    </source>
</evidence>
<dbReference type="GO" id="GO:0006869">
    <property type="term" value="P:lipid transport"/>
    <property type="evidence" value="ECO:0007669"/>
    <property type="project" value="UniProtKB-KW"/>
</dbReference>
<dbReference type="RefSeq" id="XP_004640702.1">
    <property type="nucleotide sequence ID" value="XM_004640645.2"/>
</dbReference>
<keyword evidence="4 10" id="KW-0812">Transmembrane</keyword>
<dbReference type="CDD" id="cd03213">
    <property type="entry name" value="ABCG_EPDR"/>
    <property type="match status" value="1"/>
</dbReference>
<name>A0A6P3FMH8_OCTDE</name>
<feature type="transmembrane region" description="Helical" evidence="10">
    <location>
        <begin position="606"/>
        <end position="625"/>
    </location>
</feature>
<dbReference type="Pfam" id="PF19055">
    <property type="entry name" value="ABC2_membrane_7"/>
    <property type="match status" value="1"/>
</dbReference>
<dbReference type="Proteomes" id="UP000515203">
    <property type="component" value="Unplaced"/>
</dbReference>
<keyword evidence="3" id="KW-0813">Transport</keyword>
<evidence type="ECO:0000256" key="8">
    <source>
        <dbReference type="ARBA" id="ARBA00023136"/>
    </source>
</evidence>
<gene>
    <name evidence="13" type="primary">LOC101584331</name>
</gene>
<evidence type="ECO:0000313" key="13">
    <source>
        <dbReference type="RefSeq" id="XP_004640702.1"/>
    </source>
</evidence>
<dbReference type="PROSITE" id="PS50893">
    <property type="entry name" value="ABC_TRANSPORTER_2"/>
    <property type="match status" value="1"/>
</dbReference>
<keyword evidence="7 10" id="KW-1133">Transmembrane helix</keyword>
<dbReference type="InterPro" id="IPR013525">
    <property type="entry name" value="ABC2_TM"/>
</dbReference>
<dbReference type="GO" id="GO:0016324">
    <property type="term" value="C:apical plasma membrane"/>
    <property type="evidence" value="ECO:0007669"/>
    <property type="project" value="UniProtKB-SubCell"/>
</dbReference>
<keyword evidence="12" id="KW-1185">Reference proteome</keyword>
<evidence type="ECO:0000256" key="3">
    <source>
        <dbReference type="ARBA" id="ARBA00022448"/>
    </source>
</evidence>
<accession>A0A6P3FMH8</accession>
<dbReference type="InterPro" id="IPR050352">
    <property type="entry name" value="ABCG_transporters"/>
</dbReference>
<dbReference type="SUPFAM" id="SSF52540">
    <property type="entry name" value="P-loop containing nucleoside triphosphate hydrolases"/>
    <property type="match status" value="1"/>
</dbReference>
<evidence type="ECO:0000256" key="2">
    <source>
        <dbReference type="ARBA" id="ARBA00005814"/>
    </source>
</evidence>
<evidence type="ECO:0000256" key="1">
    <source>
        <dbReference type="ARBA" id="ARBA00004141"/>
    </source>
</evidence>
<proteinExistence type="inferred from homology"/>
<comment type="similarity">
    <text evidence="2">Belongs to the ABC transporter superfamily. ABCG family. Eye pigment precursor importer (TC 3.A.1.204) subfamily.</text>
</comment>
<sequence>MSSSNDKVSIPMLNKNTKDPPSMTSSDLKTSTEAIVLSFHNISYQVKVQSSTLLFWKSEMKSILSNISGIMKPGLNAIMGPTSAGKSVLLDVLASRKDPHGLSGDVLMNGEPLPANFKYCSGYVAQVRGDLLHGLSGAERKRTSIAMELITDPSILFLDEPTNGLDSSTAHSILLLLKRMSREGQTIIFSIRQPRYSIFKMFESITLLAAGKLIFHGPAQMAVEHFTSAGYNFDNYTNPEDFFLDVIYEVSTTVESENMEEDHKSEKIEEFPGRDEPLIQNLAALYDSSCYYQGIKAELDQLSDGQKKSLAFKESTYATSFWHQFRWISWRSLKNFLGDRKTSIAQIIPPVIEGLIMGAYYLGIKNDCTTIQNRAWIFYLLIVSIFFTYWSAVKLFLGEKKLFIQGPGKIKFVGLAIKLKELQVWDLIIKSQCFRGSSDKGAKKSSLISRGLEEIKQWIHQQIRVGRTMKTGLKPTVGAFFIMLLTLLMVACSADSLALAMTIDQTVLLSLLGFLMGNYFRVMVIYWFMVVFFGSTWSRLSWLQYVNIPFYGLTALQHNEFWGQNFCTQLKTGGSGCLNYVICTGEEFLTTLGIDISLWSLWKNHVALAVVMIFFFTVAFLKLLFCKKYS</sequence>
<dbReference type="GeneID" id="101584331"/>
<dbReference type="Gene3D" id="3.40.50.300">
    <property type="entry name" value="P-loop containing nucleotide triphosphate hydrolases"/>
    <property type="match status" value="2"/>
</dbReference>
<evidence type="ECO:0000256" key="4">
    <source>
        <dbReference type="ARBA" id="ARBA00022692"/>
    </source>
</evidence>
<keyword evidence="5" id="KW-0547">Nucleotide-binding</keyword>